<gene>
    <name evidence="1" type="ORF">OEZ60_01025</name>
</gene>
<dbReference type="RefSeq" id="WP_263332321.1">
    <property type="nucleotide sequence ID" value="NZ_JAOVQO010000001.1"/>
</dbReference>
<name>A0ABT2WY37_9RHOB</name>
<evidence type="ECO:0000313" key="2">
    <source>
        <dbReference type="Proteomes" id="UP001209535"/>
    </source>
</evidence>
<organism evidence="1 2">
    <name type="scientific">Albidovulum salinarum</name>
    <dbReference type="NCBI Taxonomy" id="2984153"/>
    <lineage>
        <taxon>Bacteria</taxon>
        <taxon>Pseudomonadati</taxon>
        <taxon>Pseudomonadota</taxon>
        <taxon>Alphaproteobacteria</taxon>
        <taxon>Rhodobacterales</taxon>
        <taxon>Paracoccaceae</taxon>
        <taxon>Albidovulum</taxon>
    </lineage>
</organism>
<proteinExistence type="predicted"/>
<comment type="caution">
    <text evidence="1">The sequence shown here is derived from an EMBL/GenBank/DDBJ whole genome shotgun (WGS) entry which is preliminary data.</text>
</comment>
<dbReference type="InterPro" id="IPR011008">
    <property type="entry name" value="Dimeric_a/b-barrel"/>
</dbReference>
<evidence type="ECO:0000313" key="1">
    <source>
        <dbReference type="EMBL" id="MCU9846587.1"/>
    </source>
</evidence>
<dbReference type="SUPFAM" id="SSF54909">
    <property type="entry name" value="Dimeric alpha+beta barrel"/>
    <property type="match status" value="1"/>
</dbReference>
<protein>
    <recommendedName>
        <fullName evidence="3">Quinol monooxygenase YgiN</fullName>
    </recommendedName>
</protein>
<dbReference type="Gene3D" id="3.30.70.100">
    <property type="match status" value="1"/>
</dbReference>
<reference evidence="1 2" key="1">
    <citation type="submission" date="2022-10" db="EMBL/GenBank/DDBJ databases">
        <title>Defluviimonas sp. nov., isolated from ocean surface sediments.</title>
        <authorList>
            <person name="He W."/>
            <person name="Wang L."/>
            <person name="Zhang D.-F."/>
        </authorList>
    </citation>
    <scope>NUCLEOTIDE SEQUENCE [LARGE SCALE GENOMIC DNA]</scope>
    <source>
        <strain evidence="1 2">WL0024</strain>
    </source>
</reference>
<keyword evidence="2" id="KW-1185">Reference proteome</keyword>
<dbReference type="EMBL" id="JAOVQO010000001">
    <property type="protein sequence ID" value="MCU9846587.1"/>
    <property type="molecule type" value="Genomic_DNA"/>
</dbReference>
<evidence type="ECO:0008006" key="3">
    <source>
        <dbReference type="Google" id="ProtNLM"/>
    </source>
</evidence>
<dbReference type="Proteomes" id="UP001209535">
    <property type="component" value="Unassembled WGS sequence"/>
</dbReference>
<sequence>MTTGTGRSVHVVTLECKDAENAARCLGALAAYGRPDAEAFGCVSYDFGLKEGTEDTVHLVERWNGWDDLDALLAEKVVPALPLYNEMLRRPFDPATDTMRIRLT</sequence>
<accession>A0ABT2WY37</accession>